<proteinExistence type="predicted"/>
<protein>
    <submittedName>
        <fullName evidence="1">Uncharacterized protein</fullName>
    </submittedName>
</protein>
<evidence type="ECO:0000313" key="2">
    <source>
        <dbReference type="Proteomes" id="UP000184498"/>
    </source>
</evidence>
<name>A0A1M6TUE8_9FLAO</name>
<keyword evidence="2" id="KW-1185">Reference proteome</keyword>
<dbReference type="STRING" id="216903.SAMN05444371_2948"/>
<reference evidence="2" key="1">
    <citation type="submission" date="2016-11" db="EMBL/GenBank/DDBJ databases">
        <authorList>
            <person name="Varghese N."/>
            <person name="Submissions S."/>
        </authorList>
    </citation>
    <scope>NUCLEOTIDE SEQUENCE [LARGE SCALE GENOMIC DNA]</scope>
    <source>
        <strain evidence="2">DSM 18016</strain>
    </source>
</reference>
<dbReference type="EMBL" id="FRAM01000004">
    <property type="protein sequence ID" value="SHK60549.1"/>
    <property type="molecule type" value="Genomic_DNA"/>
</dbReference>
<evidence type="ECO:0000313" key="1">
    <source>
        <dbReference type="EMBL" id="SHK60549.1"/>
    </source>
</evidence>
<dbReference type="Proteomes" id="UP000184498">
    <property type="component" value="Unassembled WGS sequence"/>
</dbReference>
<gene>
    <name evidence="1" type="ORF">SAMN05444371_2948</name>
</gene>
<dbReference type="AlphaFoldDB" id="A0A1M6TUE8"/>
<organism evidence="1 2">
    <name type="scientific">Epilithonimonas mollis</name>
    <dbReference type="NCBI Taxonomy" id="216903"/>
    <lineage>
        <taxon>Bacteria</taxon>
        <taxon>Pseudomonadati</taxon>
        <taxon>Bacteroidota</taxon>
        <taxon>Flavobacteriia</taxon>
        <taxon>Flavobacteriales</taxon>
        <taxon>Weeksellaceae</taxon>
        <taxon>Chryseobacterium group</taxon>
        <taxon>Epilithonimonas</taxon>
    </lineage>
</organism>
<accession>A0A1M6TUE8</accession>
<sequence length="44" mass="5200">MSFTIKIAFPKGVTIISNYHSDRIRFFKHFIGGEQQRPNYLLNN</sequence>